<feature type="compositionally biased region" description="Pro residues" evidence="2">
    <location>
        <begin position="19"/>
        <end position="36"/>
    </location>
</feature>
<dbReference type="PANTHER" id="PTHR35358">
    <property type="entry name" value="OS06G0711100 PROTEIN"/>
    <property type="match status" value="1"/>
</dbReference>
<dbReference type="OrthoDB" id="1506770at2759"/>
<gene>
    <name evidence="3" type="ORF">SHERM_26899</name>
</gene>
<dbReference type="EMBL" id="CACSLK010027832">
    <property type="protein sequence ID" value="CAA0831551.1"/>
    <property type="molecule type" value="Genomic_DNA"/>
</dbReference>
<feature type="region of interest" description="Disordered" evidence="2">
    <location>
        <begin position="19"/>
        <end position="40"/>
    </location>
</feature>
<feature type="region of interest" description="Disordered" evidence="2">
    <location>
        <begin position="269"/>
        <end position="296"/>
    </location>
</feature>
<accession>A0A9N7RHY3</accession>
<evidence type="ECO:0000256" key="1">
    <source>
        <dbReference type="SAM" id="Coils"/>
    </source>
</evidence>
<evidence type="ECO:0000256" key="2">
    <source>
        <dbReference type="SAM" id="MobiDB-lite"/>
    </source>
</evidence>
<evidence type="ECO:0000313" key="4">
    <source>
        <dbReference type="Proteomes" id="UP001153555"/>
    </source>
</evidence>
<reference evidence="3" key="1">
    <citation type="submission" date="2019-12" db="EMBL/GenBank/DDBJ databases">
        <authorList>
            <person name="Scholes J."/>
        </authorList>
    </citation>
    <scope>NUCLEOTIDE SEQUENCE</scope>
</reference>
<name>A0A9N7RHY3_STRHE</name>
<protein>
    <submittedName>
        <fullName evidence="3">Uncharacterized protein</fullName>
    </submittedName>
</protein>
<dbReference type="PANTHER" id="PTHR35358:SF7">
    <property type="entry name" value="EXPRESSED PROTEIN"/>
    <property type="match status" value="1"/>
</dbReference>
<dbReference type="AlphaFoldDB" id="A0A9N7RHY3"/>
<sequence>MVKRENTNFFVPASWVAPRSPPDAPPGFPPKPPLFCAPPASADTPGNHNPTSVMGTVGGGAYRDGSVSPERLTQLTSQLPCKETEIVNPNMVSSIPSQEQSYEDDFDPTQGGEGQQPQRSRMAAGGGQGLRSDVFIRHFTKVPDEKRSDKHFLCICNHCPPNAKKKYAFKTGGGYGSMQRHIRIHHSAKMGIPTTQTQFATRTGLRSNIFTRHFMKVPDEKKSDKHFICICNHCPPNAKKKYAFKTGDGYGSMQRHIRIHHPAEMGIPTTQKQFPKSSTASATRTACNETETVNPNLASSIPSQKLQEHSSCFCFTIKSPQTSKELSSSDTESQLVEDDLQAHFPPSNPHSLDRKVNMKRETHDIGVSENQDGATNRSPFQTHGVFDITLTKSPVYERFGSVGPKILHVASALNDSEVDLAHSYYTAVRDAENMKVNMKWLRDRLDEIRDAVELTEEEKVLANEKDARLANIFMKKKELEMRKVELENIKSEVEDLEACLAREVVMVEELNRTIGARQSRFSKFQHKYLMEGLI</sequence>
<feature type="coiled-coil region" evidence="1">
    <location>
        <begin position="431"/>
        <end position="499"/>
    </location>
</feature>
<feature type="region of interest" description="Disordered" evidence="2">
    <location>
        <begin position="95"/>
        <end position="128"/>
    </location>
</feature>
<keyword evidence="1" id="KW-0175">Coiled coil</keyword>
<proteinExistence type="predicted"/>
<keyword evidence="4" id="KW-1185">Reference proteome</keyword>
<evidence type="ECO:0000313" key="3">
    <source>
        <dbReference type="EMBL" id="CAA0831551.1"/>
    </source>
</evidence>
<comment type="caution">
    <text evidence="3">The sequence shown here is derived from an EMBL/GenBank/DDBJ whole genome shotgun (WGS) entry which is preliminary data.</text>
</comment>
<dbReference type="Proteomes" id="UP001153555">
    <property type="component" value="Unassembled WGS sequence"/>
</dbReference>
<organism evidence="3 4">
    <name type="scientific">Striga hermonthica</name>
    <name type="common">Purple witchweed</name>
    <name type="synonym">Buchnera hermonthica</name>
    <dbReference type="NCBI Taxonomy" id="68872"/>
    <lineage>
        <taxon>Eukaryota</taxon>
        <taxon>Viridiplantae</taxon>
        <taxon>Streptophyta</taxon>
        <taxon>Embryophyta</taxon>
        <taxon>Tracheophyta</taxon>
        <taxon>Spermatophyta</taxon>
        <taxon>Magnoliopsida</taxon>
        <taxon>eudicotyledons</taxon>
        <taxon>Gunneridae</taxon>
        <taxon>Pentapetalae</taxon>
        <taxon>asterids</taxon>
        <taxon>lamiids</taxon>
        <taxon>Lamiales</taxon>
        <taxon>Orobanchaceae</taxon>
        <taxon>Buchnereae</taxon>
        <taxon>Striga</taxon>
    </lineage>
</organism>